<sequence>MYPLIAALTVNLYPNAQDLDLTLDFNSDDTAFNEDLEYVDDEEEIII</sequence>
<organism evidence="1 2">
    <name type="scientific">Racocetra fulgida</name>
    <dbReference type="NCBI Taxonomy" id="60492"/>
    <lineage>
        <taxon>Eukaryota</taxon>
        <taxon>Fungi</taxon>
        <taxon>Fungi incertae sedis</taxon>
        <taxon>Mucoromycota</taxon>
        <taxon>Glomeromycotina</taxon>
        <taxon>Glomeromycetes</taxon>
        <taxon>Diversisporales</taxon>
        <taxon>Gigasporaceae</taxon>
        <taxon>Racocetra</taxon>
    </lineage>
</organism>
<name>A0A9N9CWW0_9GLOM</name>
<accession>A0A9N9CWW0</accession>
<feature type="non-terminal residue" evidence="1">
    <location>
        <position position="1"/>
    </location>
</feature>
<dbReference type="Proteomes" id="UP000789396">
    <property type="component" value="Unassembled WGS sequence"/>
</dbReference>
<gene>
    <name evidence="1" type="ORF">RFULGI_LOCUS7095</name>
</gene>
<dbReference type="AlphaFoldDB" id="A0A9N9CWW0"/>
<reference evidence="1" key="1">
    <citation type="submission" date="2021-06" db="EMBL/GenBank/DDBJ databases">
        <authorList>
            <person name="Kallberg Y."/>
            <person name="Tangrot J."/>
            <person name="Rosling A."/>
        </authorList>
    </citation>
    <scope>NUCLEOTIDE SEQUENCE</scope>
    <source>
        <strain evidence="1">IN212</strain>
    </source>
</reference>
<proteinExistence type="predicted"/>
<evidence type="ECO:0000313" key="2">
    <source>
        <dbReference type="Proteomes" id="UP000789396"/>
    </source>
</evidence>
<feature type="non-terminal residue" evidence="1">
    <location>
        <position position="47"/>
    </location>
</feature>
<dbReference type="EMBL" id="CAJVPZ010009890">
    <property type="protein sequence ID" value="CAG8614030.1"/>
    <property type="molecule type" value="Genomic_DNA"/>
</dbReference>
<evidence type="ECO:0000313" key="1">
    <source>
        <dbReference type="EMBL" id="CAG8614030.1"/>
    </source>
</evidence>
<comment type="caution">
    <text evidence="1">The sequence shown here is derived from an EMBL/GenBank/DDBJ whole genome shotgun (WGS) entry which is preliminary data.</text>
</comment>
<keyword evidence="2" id="KW-1185">Reference proteome</keyword>
<protein>
    <submittedName>
        <fullName evidence="1">17359_t:CDS:1</fullName>
    </submittedName>
</protein>